<dbReference type="STRING" id="1523247.SAMN05660464_2674"/>
<feature type="transmembrane region" description="Helical" evidence="2">
    <location>
        <begin position="60"/>
        <end position="85"/>
    </location>
</feature>
<proteinExistence type="predicted"/>
<organism evidence="3 4">
    <name type="scientific">Geodermatophilus dictyosporus</name>
    <dbReference type="NCBI Taxonomy" id="1523247"/>
    <lineage>
        <taxon>Bacteria</taxon>
        <taxon>Bacillati</taxon>
        <taxon>Actinomycetota</taxon>
        <taxon>Actinomycetes</taxon>
        <taxon>Geodermatophilales</taxon>
        <taxon>Geodermatophilaceae</taxon>
        <taxon>Geodermatophilus</taxon>
    </lineage>
</organism>
<dbReference type="AlphaFoldDB" id="A0A1I5NSQ4"/>
<keyword evidence="2" id="KW-1133">Transmembrane helix</keyword>
<dbReference type="Proteomes" id="UP000198857">
    <property type="component" value="Unassembled WGS sequence"/>
</dbReference>
<feature type="compositionally biased region" description="Low complexity" evidence="1">
    <location>
        <begin position="18"/>
        <end position="44"/>
    </location>
</feature>
<feature type="region of interest" description="Disordered" evidence="1">
    <location>
        <begin position="114"/>
        <end position="137"/>
    </location>
</feature>
<keyword evidence="2" id="KW-0472">Membrane</keyword>
<keyword evidence="2" id="KW-0812">Transmembrane</keyword>
<evidence type="ECO:0000256" key="2">
    <source>
        <dbReference type="SAM" id="Phobius"/>
    </source>
</evidence>
<dbReference type="RefSeq" id="WP_091109629.1">
    <property type="nucleotide sequence ID" value="NZ_FOWQ01000003.1"/>
</dbReference>
<dbReference type="EMBL" id="FOWQ01000003">
    <property type="protein sequence ID" value="SFP24824.1"/>
    <property type="molecule type" value="Genomic_DNA"/>
</dbReference>
<protein>
    <submittedName>
        <fullName evidence="3">Uncharacterized protein</fullName>
    </submittedName>
</protein>
<evidence type="ECO:0000256" key="1">
    <source>
        <dbReference type="SAM" id="MobiDB-lite"/>
    </source>
</evidence>
<gene>
    <name evidence="3" type="ORF">SAMN05660464_2674</name>
</gene>
<sequence>MSHPPSVDPSWEPPAWTPQPAAGTPAGAWTPWGTWDPAAGRAVPAPAPPAAPPVSAGRPLLTVLAATAVGAAGLVVAAVLGALVLTSAADDVGRGIGEGMAEAVDAQTGGYADPYWTGGTLGPVEQSDPVEPGELGPDPVLDAYAQSCFGGDLQACDDLFYESPPQSEYEDYGSTCGGRVRQYEVPYCTDLD</sequence>
<evidence type="ECO:0000313" key="3">
    <source>
        <dbReference type="EMBL" id="SFP24824.1"/>
    </source>
</evidence>
<feature type="region of interest" description="Disordered" evidence="1">
    <location>
        <begin position="1"/>
        <end position="53"/>
    </location>
</feature>
<accession>A0A1I5NSQ4</accession>
<reference evidence="4" key="1">
    <citation type="submission" date="2016-10" db="EMBL/GenBank/DDBJ databases">
        <authorList>
            <person name="Varghese N."/>
            <person name="Submissions S."/>
        </authorList>
    </citation>
    <scope>NUCLEOTIDE SEQUENCE [LARGE SCALE GENOMIC DNA]</scope>
    <source>
        <strain evidence="4">DSM 44208</strain>
    </source>
</reference>
<keyword evidence="4" id="KW-1185">Reference proteome</keyword>
<name>A0A1I5NSQ4_9ACTN</name>
<dbReference type="OrthoDB" id="5197521at2"/>
<evidence type="ECO:0000313" key="4">
    <source>
        <dbReference type="Proteomes" id="UP000198857"/>
    </source>
</evidence>